<evidence type="ECO:0000256" key="2">
    <source>
        <dbReference type="ARBA" id="ARBA00004496"/>
    </source>
</evidence>
<organism evidence="13 14">
    <name type="scientific">Mangrovibacillus cuniculi</name>
    <dbReference type="NCBI Taxonomy" id="2593652"/>
    <lineage>
        <taxon>Bacteria</taxon>
        <taxon>Bacillati</taxon>
        <taxon>Bacillota</taxon>
        <taxon>Bacilli</taxon>
        <taxon>Bacillales</taxon>
        <taxon>Bacillaceae</taxon>
        <taxon>Mangrovibacillus</taxon>
    </lineage>
</organism>
<dbReference type="InterPro" id="IPR005850">
    <property type="entry name" value="GalP_Utransf_C"/>
</dbReference>
<name>A0A7S8C966_9BACI</name>
<dbReference type="PIRSF" id="PIRSF006005">
    <property type="entry name" value="GalT_BS"/>
    <property type="match status" value="1"/>
</dbReference>
<dbReference type="GO" id="GO:0008108">
    <property type="term" value="F:UDP-glucose:hexose-1-phosphate uridylyltransferase activity"/>
    <property type="evidence" value="ECO:0007669"/>
    <property type="project" value="UniProtKB-UniRule"/>
</dbReference>
<evidence type="ECO:0000256" key="1">
    <source>
        <dbReference type="ARBA" id="ARBA00001107"/>
    </source>
</evidence>
<evidence type="ECO:0000313" key="14">
    <source>
        <dbReference type="Proteomes" id="UP000593626"/>
    </source>
</evidence>
<dbReference type="EMBL" id="CP049742">
    <property type="protein sequence ID" value="QPC45538.1"/>
    <property type="molecule type" value="Genomic_DNA"/>
</dbReference>
<dbReference type="GO" id="GO:0006012">
    <property type="term" value="P:galactose metabolic process"/>
    <property type="evidence" value="ECO:0007669"/>
    <property type="project" value="UniProtKB-UniRule"/>
</dbReference>
<dbReference type="Pfam" id="PF02744">
    <property type="entry name" value="GalP_UDP_tr_C"/>
    <property type="match status" value="1"/>
</dbReference>
<dbReference type="EC" id="2.7.7.12" evidence="10"/>
<dbReference type="PANTHER" id="PTHR39191:SF1">
    <property type="entry name" value="DUF4922 DOMAIN-CONTAINING PROTEIN"/>
    <property type="match status" value="1"/>
</dbReference>
<protein>
    <recommendedName>
        <fullName evidence="10">Galactose-1-phosphate uridylyltransferase</fullName>
        <shortName evidence="10">Gal-1-P uridylyltransferase</shortName>
        <ecNumber evidence="10">2.7.7.12</ecNumber>
    </recommendedName>
    <alternativeName>
        <fullName evidence="10">UDP-glucose--hexose-1-phosphate uridylyltransferase</fullName>
    </alternativeName>
</protein>
<evidence type="ECO:0000256" key="9">
    <source>
        <dbReference type="ARBA" id="ARBA00023277"/>
    </source>
</evidence>
<dbReference type="Pfam" id="PF01087">
    <property type="entry name" value="GalP_UDP_transf"/>
    <property type="match status" value="1"/>
</dbReference>
<feature type="domain" description="Galactose-1-phosphate uridyl transferase N-terminal" evidence="11">
    <location>
        <begin position="22"/>
        <end position="234"/>
    </location>
</feature>
<sequence length="513" mass="58993">MNTVIFSHVENLLTYGVRTNLIEETDKDYVRNRLLAVLDVEHYEVPTEIEEESNHLVILESILDWAYEHERLEHNDVTHRDILDTEIMGCFVARPSEVNRVFRTLYEQESPTAATDYLYRLSNDSNYIRTGRIAKNQHWLTNTDYGDIEITINLSKPEKDPATIALEKQAKQYAYPTCLLCKENVGYKGRLTHPARSNLRTVPLTLQEEKWQLQYSPYVYYNEHAIVFREEHTPMKISKQSFAKLLDFVEQYPHYFIGSNADLPIVGGSILSHDHFQAGNHEFPMAKAGVSHTFTLDEYKDISIGIVDWPMSVLRLTGTDAASLVEASGYILEMWKDYSDPAVDIEAFTGDTPHNTITPIARRRGDQFELDLVLRNNRTSEQHPLGIFHPHAEVHPIKKENIGLIEVMGLAVLPGRLKEELQKITEYVSENQLAQVAQDPLTAKHAEWVQQLVNSVEEVSDWQEVIQQEVGRLFSIVLEHAGVFKRDKEGLEAFIRFTKELQQVGDQHEVRNV</sequence>
<keyword evidence="9 10" id="KW-0119">Carbohydrate metabolism</keyword>
<dbReference type="PANTHER" id="PTHR39191">
    <property type="entry name" value="GALACTOSE-1-PHOSPHATE URIDYLYLTRANSFERASE"/>
    <property type="match status" value="1"/>
</dbReference>
<dbReference type="NCBIfam" id="TIGR01239">
    <property type="entry name" value="galT_2"/>
    <property type="match status" value="1"/>
</dbReference>
<dbReference type="InterPro" id="IPR005849">
    <property type="entry name" value="GalP_Utransf_N"/>
</dbReference>
<dbReference type="NCBIfam" id="NF003629">
    <property type="entry name" value="PRK05270.1-2"/>
    <property type="match status" value="1"/>
</dbReference>
<evidence type="ECO:0000256" key="6">
    <source>
        <dbReference type="ARBA" id="ARBA00022679"/>
    </source>
</evidence>
<dbReference type="RefSeq" id="WP_239673041.1">
    <property type="nucleotide sequence ID" value="NZ_CP049742.1"/>
</dbReference>
<dbReference type="PROSITE" id="PS01163">
    <property type="entry name" value="GAL_P_UDP_TRANSF_II"/>
    <property type="match status" value="1"/>
</dbReference>
<dbReference type="HAMAP" id="MF_00571">
    <property type="entry name" value="GalP_UDP_trans"/>
    <property type="match status" value="1"/>
</dbReference>
<dbReference type="InterPro" id="IPR023425">
    <property type="entry name" value="GalP_uridyl_Trfase_II_CS"/>
</dbReference>
<keyword evidence="6 10" id="KW-0808">Transferase</keyword>
<comment type="similarity">
    <text evidence="4 10">Belongs to the galactose-1-phosphate uridylyltransferase type 2 family.</text>
</comment>
<dbReference type="KEGG" id="mcui:G8O30_00370"/>
<dbReference type="AlphaFoldDB" id="A0A7S8C966"/>
<evidence type="ECO:0000313" key="13">
    <source>
        <dbReference type="EMBL" id="QPC45538.1"/>
    </source>
</evidence>
<evidence type="ECO:0000256" key="7">
    <source>
        <dbReference type="ARBA" id="ARBA00022695"/>
    </source>
</evidence>
<evidence type="ECO:0000256" key="3">
    <source>
        <dbReference type="ARBA" id="ARBA00004947"/>
    </source>
</evidence>
<evidence type="ECO:0000259" key="11">
    <source>
        <dbReference type="Pfam" id="PF01087"/>
    </source>
</evidence>
<evidence type="ECO:0000256" key="10">
    <source>
        <dbReference type="HAMAP-Rule" id="MF_00571"/>
    </source>
</evidence>
<comment type="catalytic activity">
    <reaction evidence="1 10">
        <text>alpha-D-galactose 1-phosphate + UDP-alpha-D-glucose = alpha-D-glucose 1-phosphate + UDP-alpha-D-galactose</text>
        <dbReference type="Rhea" id="RHEA:13989"/>
        <dbReference type="ChEBI" id="CHEBI:58336"/>
        <dbReference type="ChEBI" id="CHEBI:58601"/>
        <dbReference type="ChEBI" id="CHEBI:58885"/>
        <dbReference type="ChEBI" id="CHEBI:66914"/>
        <dbReference type="EC" id="2.7.7.12"/>
    </reaction>
</comment>
<keyword evidence="8 10" id="KW-0299">Galactose metabolism</keyword>
<evidence type="ECO:0000256" key="4">
    <source>
        <dbReference type="ARBA" id="ARBA00008706"/>
    </source>
</evidence>
<keyword evidence="14" id="KW-1185">Reference proteome</keyword>
<evidence type="ECO:0000259" key="12">
    <source>
        <dbReference type="Pfam" id="PF02744"/>
    </source>
</evidence>
<gene>
    <name evidence="10 13" type="primary">galT</name>
    <name evidence="13" type="ORF">G8O30_00370</name>
</gene>
<dbReference type="InterPro" id="IPR000766">
    <property type="entry name" value="GalP_uridyl_Trfase_II"/>
</dbReference>
<proteinExistence type="inferred from homology"/>
<accession>A0A7S8C966</accession>
<comment type="pathway">
    <text evidence="3 10">Carbohydrate metabolism; galactose metabolism.</text>
</comment>
<reference evidence="13 14" key="1">
    <citation type="submission" date="2019-07" db="EMBL/GenBank/DDBJ databases">
        <title>Genome sequence of 2 isolates from Red Sea Mangroves.</title>
        <authorList>
            <person name="Sefrji F."/>
            <person name="Michoud G."/>
            <person name="Merlino G."/>
            <person name="Daffonchio D."/>
        </authorList>
    </citation>
    <scope>NUCLEOTIDE SEQUENCE [LARGE SCALE GENOMIC DNA]</scope>
    <source>
        <strain evidence="13 14">R1DC41</strain>
    </source>
</reference>
<keyword evidence="7 10" id="KW-0548">Nucleotidyltransferase</keyword>
<evidence type="ECO:0000256" key="5">
    <source>
        <dbReference type="ARBA" id="ARBA00022490"/>
    </source>
</evidence>
<feature type="domain" description="Galactose-1-phosphate uridyl transferase C-terminal" evidence="12">
    <location>
        <begin position="250"/>
        <end position="448"/>
    </location>
</feature>
<dbReference type="Proteomes" id="UP000593626">
    <property type="component" value="Chromosome"/>
</dbReference>
<dbReference type="UniPathway" id="UPA00214"/>
<keyword evidence="5 10" id="KW-0963">Cytoplasm</keyword>
<dbReference type="GO" id="GO:0005737">
    <property type="term" value="C:cytoplasm"/>
    <property type="evidence" value="ECO:0007669"/>
    <property type="project" value="UniProtKB-SubCell"/>
</dbReference>
<evidence type="ECO:0000256" key="8">
    <source>
        <dbReference type="ARBA" id="ARBA00023144"/>
    </source>
</evidence>
<comment type="subcellular location">
    <subcellularLocation>
        <location evidence="2 10">Cytoplasm</location>
    </subcellularLocation>
</comment>